<dbReference type="Proteomes" id="UP000229907">
    <property type="component" value="Chromosome"/>
</dbReference>
<accession>A0A087AEA2</accession>
<reference evidence="4 5" key="1">
    <citation type="submission" date="2014-03" db="EMBL/GenBank/DDBJ databases">
        <title>Genomics of Bifidobacteria.</title>
        <authorList>
            <person name="Ventura M."/>
            <person name="Milani C."/>
            <person name="Lugli G.A."/>
        </authorList>
    </citation>
    <scope>NUCLEOTIDE SEQUENCE [LARGE SCALE GENOMIC DNA]</scope>
    <source>
        <strain evidence="4 5">LMG 10510</strain>
    </source>
</reference>
<dbReference type="EMBL" id="CP018044">
    <property type="protein sequence ID" value="ATU20868.1"/>
    <property type="molecule type" value="Genomic_DNA"/>
</dbReference>
<dbReference type="PANTHER" id="PTHR47505:SF1">
    <property type="entry name" value="DNA UTILIZATION PROTEIN YHGH"/>
    <property type="match status" value="1"/>
</dbReference>
<evidence type="ECO:0000313" key="3">
    <source>
        <dbReference type="EMBL" id="ATU20868.1"/>
    </source>
</evidence>
<proteinExistence type="inferred from homology"/>
<evidence type="ECO:0000256" key="2">
    <source>
        <dbReference type="SAM" id="MobiDB-lite"/>
    </source>
</evidence>
<dbReference type="Proteomes" id="UP000028995">
    <property type="component" value="Unassembled WGS sequence"/>
</dbReference>
<dbReference type="KEGG" id="bcho:BcFMB_07945"/>
<organism evidence="4 5">
    <name type="scientific">Bifidobacterium choerinum</name>
    <dbReference type="NCBI Taxonomy" id="35760"/>
    <lineage>
        <taxon>Bacteria</taxon>
        <taxon>Bacillati</taxon>
        <taxon>Actinomycetota</taxon>
        <taxon>Actinomycetes</taxon>
        <taxon>Bifidobacteriales</taxon>
        <taxon>Bifidobacteriaceae</taxon>
        <taxon>Bifidobacterium</taxon>
    </lineage>
</organism>
<name>A0A087AEA2_9BIFI</name>
<dbReference type="InterPro" id="IPR000836">
    <property type="entry name" value="PRTase_dom"/>
</dbReference>
<dbReference type="STRING" id="35760.BCHO_1131"/>
<dbReference type="InterPro" id="IPR029057">
    <property type="entry name" value="PRTase-like"/>
</dbReference>
<reference evidence="3 6" key="2">
    <citation type="submission" date="2016-11" db="EMBL/GenBank/DDBJ databases">
        <title>complete genome sequence of Bifidobacterium choerinum strain FMB-1.</title>
        <authorList>
            <person name="Park C.-S."/>
            <person name="Jung D.-H."/>
            <person name="Choi D.-S."/>
        </authorList>
    </citation>
    <scope>NUCLEOTIDE SEQUENCE [LARGE SCALE GENOMIC DNA]</scope>
    <source>
        <strain evidence="3 6">FMB-1</strain>
    </source>
</reference>
<evidence type="ECO:0000313" key="5">
    <source>
        <dbReference type="Proteomes" id="UP000028995"/>
    </source>
</evidence>
<gene>
    <name evidence="3" type="ORF">BcFMB_07945</name>
    <name evidence="4" type="ORF">BCHO_1131</name>
</gene>
<dbReference type="InterPro" id="IPR051910">
    <property type="entry name" value="ComF/GntX_DNA_util-trans"/>
</dbReference>
<keyword evidence="5" id="KW-1185">Reference proteome</keyword>
<dbReference type="EMBL" id="JGYU01000006">
    <property type="protein sequence ID" value="KFI57102.1"/>
    <property type="molecule type" value="Genomic_DNA"/>
</dbReference>
<evidence type="ECO:0000256" key="1">
    <source>
        <dbReference type="ARBA" id="ARBA00008007"/>
    </source>
</evidence>
<keyword evidence="4" id="KW-0808">Transferase</keyword>
<dbReference type="PANTHER" id="PTHR47505">
    <property type="entry name" value="DNA UTILIZATION PROTEIN YHGH"/>
    <property type="match status" value="1"/>
</dbReference>
<feature type="region of interest" description="Disordered" evidence="2">
    <location>
        <begin position="244"/>
        <end position="263"/>
    </location>
</feature>
<dbReference type="CDD" id="cd06223">
    <property type="entry name" value="PRTases_typeI"/>
    <property type="match status" value="1"/>
</dbReference>
<dbReference type="Gene3D" id="3.40.50.2020">
    <property type="match status" value="1"/>
</dbReference>
<evidence type="ECO:0000313" key="6">
    <source>
        <dbReference type="Proteomes" id="UP000229907"/>
    </source>
</evidence>
<feature type="compositionally biased region" description="Basic and acidic residues" evidence="2">
    <location>
        <begin position="252"/>
        <end position="263"/>
    </location>
</feature>
<comment type="similarity">
    <text evidence="1">Belongs to the ComF/GntX family.</text>
</comment>
<dbReference type="AlphaFoldDB" id="A0A087AEA2"/>
<evidence type="ECO:0000313" key="4">
    <source>
        <dbReference type="EMBL" id="KFI57102.1"/>
    </source>
</evidence>
<protein>
    <submittedName>
        <fullName evidence="4">Amidophosphoribosyl transferase-like protein</fullName>
    </submittedName>
</protein>
<dbReference type="SUPFAM" id="SSF53271">
    <property type="entry name" value="PRTase-like"/>
    <property type="match status" value="1"/>
</dbReference>
<dbReference type="eggNOG" id="COG1040">
    <property type="taxonomic scope" value="Bacteria"/>
</dbReference>
<dbReference type="GO" id="GO:0016740">
    <property type="term" value="F:transferase activity"/>
    <property type="evidence" value="ECO:0007669"/>
    <property type="project" value="UniProtKB-KW"/>
</dbReference>
<sequence>MRMTGTTARHAAATWRQLRDILLPRGCAGCGRPDAILCDQCARALHDPTAFTLPQAAAGHGVACGTYHGAIRHAILSWKDHGDAEADQPLADALTDLFDTVAAPLLATLNPAPTGVGIIPAPSSPRSIRRRGRRHLDPLADMLAAHCRSHGLPDTCTLPMLQVRAVHGKSVQTHGARDRMRRIHGHIAVDDAIRPPAPGTPLILLDDIVTTGATIGACADALADAGHDVLTALALAYTPPKAIDEDDGTAVEDARGHPGERRW</sequence>